<dbReference type="InterPro" id="IPR011250">
    <property type="entry name" value="OMP/PagP_B-barrel"/>
</dbReference>
<organism evidence="1 2">
    <name type="scientific">Algoriphagus marincola HL-49</name>
    <dbReference type="NCBI Taxonomy" id="1305737"/>
    <lineage>
        <taxon>Bacteria</taxon>
        <taxon>Pseudomonadati</taxon>
        <taxon>Bacteroidota</taxon>
        <taxon>Cytophagia</taxon>
        <taxon>Cytophagales</taxon>
        <taxon>Cyclobacteriaceae</taxon>
        <taxon>Algoriphagus</taxon>
    </lineage>
</organism>
<dbReference type="Proteomes" id="UP000050421">
    <property type="component" value="Unassembled WGS sequence"/>
</dbReference>
<dbReference type="PATRIC" id="fig|1305737.6.peg.376"/>
<dbReference type="STRING" id="1305737.GCA_000526355_01652"/>
<dbReference type="OrthoDB" id="658990at2"/>
<reference evidence="1 2" key="1">
    <citation type="submission" date="2015-09" db="EMBL/GenBank/DDBJ databases">
        <title>Identification and resolution of microdiversity through metagenomic sequencing of parallel consortia.</title>
        <authorList>
            <person name="Nelson W.C."/>
            <person name="Romine M.F."/>
            <person name="Lindemann S.R."/>
        </authorList>
    </citation>
    <scope>NUCLEOTIDE SEQUENCE [LARGE SCALE GENOMIC DNA]</scope>
    <source>
        <strain evidence="1">HL-49</strain>
    </source>
</reference>
<proteinExistence type="predicted"/>
<sequence length="190" mass="20248">MKTSHFAAAILLFMTVILTGKSQTFDLSSKVFSAGVGIGSSLGSFDYSSQIPAISIMYEQGIAEAGNVGIISIGGYAGYKSFSYETNSGTIRSQSKWNYTIIGVRGALHFTQIQNEKLDLYAGLMASYNLLNYSYEDNSGFDTGSSGNFGNTAGLTIFGGARYYFNPNLAVFGELGYGVAFLNVGLAVKL</sequence>
<gene>
    <name evidence="1" type="ORF">HLUCCX10_14480</name>
</gene>
<dbReference type="SUPFAM" id="SSF56925">
    <property type="entry name" value="OMPA-like"/>
    <property type="match status" value="1"/>
</dbReference>
<evidence type="ECO:0000313" key="1">
    <source>
        <dbReference type="EMBL" id="KPQ12971.1"/>
    </source>
</evidence>
<dbReference type="EMBL" id="LJXT01000110">
    <property type="protein sequence ID" value="KPQ12971.1"/>
    <property type="molecule type" value="Genomic_DNA"/>
</dbReference>
<comment type="caution">
    <text evidence="1">The sequence shown here is derived from an EMBL/GenBank/DDBJ whole genome shotgun (WGS) entry which is preliminary data.</text>
</comment>
<protein>
    <recommendedName>
        <fullName evidence="3">Outer membrane protein beta-barrel domain-containing protein</fullName>
    </recommendedName>
</protein>
<dbReference type="eggNOG" id="COG3637">
    <property type="taxonomic scope" value="Bacteria"/>
</dbReference>
<evidence type="ECO:0008006" key="3">
    <source>
        <dbReference type="Google" id="ProtNLM"/>
    </source>
</evidence>
<accession>A0A0P7XC68</accession>
<evidence type="ECO:0000313" key="2">
    <source>
        <dbReference type="Proteomes" id="UP000050421"/>
    </source>
</evidence>
<name>A0A0P7XC68_9BACT</name>
<dbReference type="AlphaFoldDB" id="A0A0P7XC68"/>